<dbReference type="GO" id="GO:0005164">
    <property type="term" value="F:tumor necrosis factor receptor binding"/>
    <property type="evidence" value="ECO:0007669"/>
    <property type="project" value="TreeGrafter"/>
</dbReference>
<evidence type="ECO:0000256" key="4">
    <source>
        <dbReference type="PROSITE-ProRule" id="PRU00207"/>
    </source>
</evidence>
<dbReference type="InterPro" id="IPR001293">
    <property type="entry name" value="Znf_TRAF"/>
</dbReference>
<evidence type="ECO:0000256" key="1">
    <source>
        <dbReference type="ARBA" id="ARBA00022723"/>
    </source>
</evidence>
<organism evidence="7 8">
    <name type="scientific">Blomia tropicalis</name>
    <name type="common">Mite</name>
    <dbReference type="NCBI Taxonomy" id="40697"/>
    <lineage>
        <taxon>Eukaryota</taxon>
        <taxon>Metazoa</taxon>
        <taxon>Ecdysozoa</taxon>
        <taxon>Arthropoda</taxon>
        <taxon>Chelicerata</taxon>
        <taxon>Arachnida</taxon>
        <taxon>Acari</taxon>
        <taxon>Acariformes</taxon>
        <taxon>Sarcoptiformes</taxon>
        <taxon>Astigmata</taxon>
        <taxon>Glycyphagoidea</taxon>
        <taxon>Echimyopodidae</taxon>
        <taxon>Blomia</taxon>
    </lineage>
</organism>
<feature type="domain" description="TRAF-type" evidence="6">
    <location>
        <begin position="145"/>
        <end position="191"/>
    </location>
</feature>
<evidence type="ECO:0000256" key="2">
    <source>
        <dbReference type="ARBA" id="ARBA00022771"/>
    </source>
</evidence>
<reference evidence="7" key="1">
    <citation type="submission" date="2022-12" db="EMBL/GenBank/DDBJ databases">
        <title>Genome assemblies of Blomia tropicalis.</title>
        <authorList>
            <person name="Cui Y."/>
        </authorList>
    </citation>
    <scope>NUCLEOTIDE SEQUENCE</scope>
    <source>
        <tissue evidence="7">Adult mites</tissue>
    </source>
</reference>
<feature type="zinc finger region" description="TRAF-type" evidence="4">
    <location>
        <begin position="145"/>
        <end position="191"/>
    </location>
</feature>
<dbReference type="Pfam" id="PF02176">
    <property type="entry name" value="zf-TRAF"/>
    <property type="match status" value="1"/>
</dbReference>
<dbReference type="GO" id="GO:0031625">
    <property type="term" value="F:ubiquitin protein ligase binding"/>
    <property type="evidence" value="ECO:0007669"/>
    <property type="project" value="TreeGrafter"/>
</dbReference>
<keyword evidence="8" id="KW-1185">Reference proteome</keyword>
<evidence type="ECO:0000313" key="7">
    <source>
        <dbReference type="EMBL" id="KAJ6219402.1"/>
    </source>
</evidence>
<gene>
    <name evidence="7" type="ORF">RDWZM_005214</name>
</gene>
<dbReference type="Gene3D" id="1.20.5.170">
    <property type="match status" value="1"/>
</dbReference>
<comment type="caution">
    <text evidence="7">The sequence shown here is derived from an EMBL/GenBank/DDBJ whole genome shotgun (WGS) entry which is preliminary data.</text>
</comment>
<keyword evidence="2 4" id="KW-0863">Zinc-finger</keyword>
<dbReference type="SUPFAM" id="SSF49599">
    <property type="entry name" value="TRAF domain-like"/>
    <property type="match status" value="2"/>
</dbReference>
<sequence>METLRGIIPNVLTETVEFTKSCPSKWKCDKCGVITSTLWRSSSSTITTNGYGHMNGNSSISSVPSTSSSSLIPYCAHRFCGQCLETIFVGVHTVGKCPLDTVTLHKKQTIETVANVDNILSQEVYCSHKSRGCRKTMLLSELENHLKSCLYGLVHCPLKCGQGVTIKSLPNHMATECPRRVISCNYCEEDIVLESKNEHENVCPKKPVICNYCKNKTLLRGELKEHLERCDLKPRNCRLIPLGCKFSGTQLEVDKHESEWTTHMDIFLKNLLQTGTITQDKPKNRLADVVNIVKNLNAENAELMDRVNELSEKVDKLEQTNRKLSDRVNKYETIQKADIASIRTVIELMRKELENFKLEFARTREEDEESEV</sequence>
<keyword evidence="1 4" id="KW-0479">Metal-binding</keyword>
<evidence type="ECO:0000256" key="5">
    <source>
        <dbReference type="SAM" id="Coils"/>
    </source>
</evidence>
<dbReference type="InterPro" id="IPR017907">
    <property type="entry name" value="Znf_RING_CS"/>
</dbReference>
<feature type="coiled-coil region" evidence="5">
    <location>
        <begin position="286"/>
        <end position="366"/>
    </location>
</feature>
<dbReference type="OMA" id="TITQDKP"/>
<keyword evidence="3 4" id="KW-0862">Zinc</keyword>
<dbReference type="Proteomes" id="UP001142055">
    <property type="component" value="Chromosome 2"/>
</dbReference>
<dbReference type="PROSITE" id="PS50145">
    <property type="entry name" value="ZF_TRAF"/>
    <property type="match status" value="2"/>
</dbReference>
<protein>
    <recommendedName>
        <fullName evidence="6">TRAF-type domain-containing protein</fullName>
    </recommendedName>
</protein>
<dbReference type="InterPro" id="IPR013083">
    <property type="entry name" value="Znf_RING/FYVE/PHD"/>
</dbReference>
<name>A0A9Q0M7K1_BLOTA</name>
<keyword evidence="5" id="KW-0175">Coiled coil</keyword>
<evidence type="ECO:0000256" key="3">
    <source>
        <dbReference type="ARBA" id="ARBA00022833"/>
    </source>
</evidence>
<evidence type="ECO:0000259" key="6">
    <source>
        <dbReference type="PROSITE" id="PS50145"/>
    </source>
</evidence>
<accession>A0A9Q0M7K1</accession>
<dbReference type="Gene3D" id="3.30.40.10">
    <property type="entry name" value="Zinc/RING finger domain, C3HC4 (zinc finger)"/>
    <property type="match status" value="3"/>
</dbReference>
<feature type="domain" description="TRAF-type" evidence="6">
    <location>
        <begin position="199"/>
        <end position="245"/>
    </location>
</feature>
<dbReference type="PANTHER" id="PTHR10131">
    <property type="entry name" value="TNF RECEPTOR ASSOCIATED FACTOR"/>
    <property type="match status" value="1"/>
</dbReference>
<dbReference type="PROSITE" id="PS00518">
    <property type="entry name" value="ZF_RING_1"/>
    <property type="match status" value="1"/>
</dbReference>
<dbReference type="AlphaFoldDB" id="A0A9Q0M7K1"/>
<dbReference type="GO" id="GO:0008270">
    <property type="term" value="F:zinc ion binding"/>
    <property type="evidence" value="ECO:0007669"/>
    <property type="project" value="UniProtKB-KW"/>
</dbReference>
<dbReference type="EMBL" id="JAPWDV010000002">
    <property type="protein sequence ID" value="KAJ6219402.1"/>
    <property type="molecule type" value="Genomic_DNA"/>
</dbReference>
<dbReference type="GO" id="GO:0043122">
    <property type="term" value="P:regulation of canonical NF-kappaB signal transduction"/>
    <property type="evidence" value="ECO:0007669"/>
    <property type="project" value="TreeGrafter"/>
</dbReference>
<dbReference type="PANTHER" id="PTHR10131:SF94">
    <property type="entry name" value="TNF RECEPTOR-ASSOCIATED FACTOR 4"/>
    <property type="match status" value="1"/>
</dbReference>
<feature type="zinc finger region" description="TRAF-type" evidence="4">
    <location>
        <begin position="199"/>
        <end position="245"/>
    </location>
</feature>
<proteinExistence type="predicted"/>
<evidence type="ECO:0000313" key="8">
    <source>
        <dbReference type="Proteomes" id="UP001142055"/>
    </source>
</evidence>